<dbReference type="InterPro" id="IPR004843">
    <property type="entry name" value="Calcineurin-like_PHP"/>
</dbReference>
<dbReference type="Gene3D" id="3.60.21.10">
    <property type="match status" value="1"/>
</dbReference>
<dbReference type="InParanoid" id="A0A804LHX6"/>
<dbReference type="InterPro" id="IPR006186">
    <property type="entry name" value="Ser/Thr-sp_prot-phosphatase"/>
</dbReference>
<reference evidence="3" key="3">
    <citation type="submission" date="2021-05" db="UniProtKB">
        <authorList>
            <consortium name="EnsemblPlants"/>
        </authorList>
    </citation>
    <scope>IDENTIFICATION</scope>
    <source>
        <strain evidence="3">cv. B73</strain>
    </source>
</reference>
<feature type="domain" description="Serine/threonine specific protein phosphatases" evidence="2">
    <location>
        <begin position="87"/>
        <end position="92"/>
    </location>
</feature>
<evidence type="ECO:0000259" key="2">
    <source>
        <dbReference type="PROSITE" id="PS00125"/>
    </source>
</evidence>
<protein>
    <recommendedName>
        <fullName evidence="1">Serine/threonine-protein phosphatase</fullName>
        <ecNumber evidence="1">3.1.3.16</ecNumber>
    </recommendedName>
</protein>
<dbReference type="Gramene" id="Zm00001eb012290_T001">
    <property type="protein sequence ID" value="Zm00001eb012290_P001"/>
    <property type="gene ID" value="Zm00001eb012290"/>
</dbReference>
<name>A0A804LHX6_MAIZE</name>
<dbReference type="PROSITE" id="PS00125">
    <property type="entry name" value="SER_THR_PHOSPHATASE"/>
    <property type="match status" value="1"/>
</dbReference>
<dbReference type="Pfam" id="PF00149">
    <property type="entry name" value="Metallophos"/>
    <property type="match status" value="1"/>
</dbReference>
<dbReference type="GO" id="GO:0004722">
    <property type="term" value="F:protein serine/threonine phosphatase activity"/>
    <property type="evidence" value="ECO:0007669"/>
    <property type="project" value="UniProtKB-EC"/>
</dbReference>
<dbReference type="EC" id="3.1.3.16" evidence="1"/>
<dbReference type="InterPro" id="IPR029044">
    <property type="entry name" value="Nucleotide-diphossugar_trans"/>
</dbReference>
<evidence type="ECO:0000313" key="3">
    <source>
        <dbReference type="EnsemblPlants" id="Zm00001eb012290_P001"/>
    </source>
</evidence>
<keyword evidence="1" id="KW-0378">Hydrolase</keyword>
<dbReference type="Proteomes" id="UP000007305">
    <property type="component" value="Chromosome 1"/>
</dbReference>
<sequence length="448" mass="49763">MLQVRALCEKAKEILMEESNVQSPVTICGDIHGQFHDLAELFRIGGKCPDTNYLFMGDYVDRGYYSIETVTLLVALKVRYPQRITILRGNHESRLLKCKSLLTCHIVSSINLPAGLIDPGIAGLAIRYGLTLNTLQAQSPACHVRKQVGSELAIEWRNPASESPCEICAAAALRSDHEAVITRIQVSFINQGSATLLPIEGNYSRGNLMLQRIKTYIAFLEQKLVEFDRTERLNHFVLTDSDIAVVDDLGHIFEKYPHFHLAVTFCNNKGQPLNSGFVAVRGTRDGITKAVEFLKQVLGTYSLRYIKASRMLGDQLALAWVVKSHLPSALGKFSKHEAFTGEVNGTSVLFLPCVVYNWTPPEGAGQFHGIPLDVKYDNDPIRFGGGPPSVGDGPNAFPFKPLDLKSSHYTAEAMKESKAVIVPRTICYQNKKDESGWWPRLLKKDLCS</sequence>
<accession>A0A804LHX6</accession>
<dbReference type="EnsemblPlants" id="Zm00001eb012290_T001">
    <property type="protein sequence ID" value="Zm00001eb012290_P001"/>
    <property type="gene ID" value="Zm00001eb012290"/>
</dbReference>
<organism evidence="3 4">
    <name type="scientific">Zea mays</name>
    <name type="common">Maize</name>
    <dbReference type="NCBI Taxonomy" id="4577"/>
    <lineage>
        <taxon>Eukaryota</taxon>
        <taxon>Viridiplantae</taxon>
        <taxon>Streptophyta</taxon>
        <taxon>Embryophyta</taxon>
        <taxon>Tracheophyta</taxon>
        <taxon>Spermatophyta</taxon>
        <taxon>Magnoliopsida</taxon>
        <taxon>Liliopsida</taxon>
        <taxon>Poales</taxon>
        <taxon>Poaceae</taxon>
        <taxon>PACMAD clade</taxon>
        <taxon>Panicoideae</taxon>
        <taxon>Andropogonodae</taxon>
        <taxon>Andropogoneae</taxon>
        <taxon>Tripsacinae</taxon>
        <taxon>Zea</taxon>
    </lineage>
</organism>
<dbReference type="SMART" id="SM00156">
    <property type="entry name" value="PP2Ac"/>
    <property type="match status" value="1"/>
</dbReference>
<dbReference type="AlphaFoldDB" id="A0A804LHX6"/>
<proteinExistence type="inferred from homology"/>
<keyword evidence="4" id="KW-1185">Reference proteome</keyword>
<evidence type="ECO:0000256" key="1">
    <source>
        <dbReference type="RuleBase" id="RU004273"/>
    </source>
</evidence>
<comment type="similarity">
    <text evidence="1">Belongs to the PPP phosphatase family.</text>
</comment>
<reference evidence="4" key="1">
    <citation type="submission" date="2015-12" db="EMBL/GenBank/DDBJ databases">
        <title>Update maize B73 reference genome by single molecule sequencing technologies.</title>
        <authorList>
            <consortium name="Maize Genome Sequencing Project"/>
            <person name="Ware D."/>
        </authorList>
    </citation>
    <scope>NUCLEOTIDE SEQUENCE [LARGE SCALE GENOMIC DNA]</scope>
    <source>
        <strain evidence="4">cv. B73</strain>
    </source>
</reference>
<dbReference type="SUPFAM" id="SSF53448">
    <property type="entry name" value="Nucleotide-diphospho-sugar transferases"/>
    <property type="match status" value="1"/>
</dbReference>
<dbReference type="SUPFAM" id="SSF56300">
    <property type="entry name" value="Metallo-dependent phosphatases"/>
    <property type="match status" value="1"/>
</dbReference>
<dbReference type="InterPro" id="IPR029052">
    <property type="entry name" value="Metallo-depent_PP-like"/>
</dbReference>
<comment type="catalytic activity">
    <reaction evidence="1">
        <text>O-phospho-L-threonyl-[protein] + H2O = L-threonyl-[protein] + phosphate</text>
        <dbReference type="Rhea" id="RHEA:47004"/>
        <dbReference type="Rhea" id="RHEA-COMP:11060"/>
        <dbReference type="Rhea" id="RHEA-COMP:11605"/>
        <dbReference type="ChEBI" id="CHEBI:15377"/>
        <dbReference type="ChEBI" id="CHEBI:30013"/>
        <dbReference type="ChEBI" id="CHEBI:43474"/>
        <dbReference type="ChEBI" id="CHEBI:61977"/>
        <dbReference type="EC" id="3.1.3.16"/>
    </reaction>
</comment>
<dbReference type="PRINTS" id="PR00114">
    <property type="entry name" value="STPHPHTASE"/>
</dbReference>
<reference evidence="3" key="2">
    <citation type="submission" date="2019-07" db="EMBL/GenBank/DDBJ databases">
        <authorList>
            <person name="Seetharam A."/>
            <person name="Woodhouse M."/>
            <person name="Cannon E."/>
        </authorList>
    </citation>
    <scope>NUCLEOTIDE SEQUENCE [LARGE SCALE GENOMIC DNA]</scope>
    <source>
        <strain evidence="3">cv. B73</strain>
    </source>
</reference>
<dbReference type="PANTHER" id="PTHR35723">
    <property type="entry name" value="POLYPHOSPHATIDYLINOSITOL PHOSPHATASE"/>
    <property type="match status" value="1"/>
</dbReference>
<evidence type="ECO:0000313" key="4">
    <source>
        <dbReference type="Proteomes" id="UP000007305"/>
    </source>
</evidence>